<keyword evidence="3" id="KW-0804">Transcription</keyword>
<dbReference type="PANTHER" id="PTHR43537:SF5">
    <property type="entry name" value="UXU OPERON TRANSCRIPTIONAL REGULATOR"/>
    <property type="match status" value="1"/>
</dbReference>
<reference evidence="5 6" key="1">
    <citation type="submission" date="2018-02" db="EMBL/GenBank/DDBJ databases">
        <title>Genomic Encyclopedia of Archaeal and Bacterial Type Strains, Phase II (KMG-II): from individual species to whole genera.</title>
        <authorList>
            <person name="Goeker M."/>
        </authorList>
    </citation>
    <scope>NUCLEOTIDE SEQUENCE [LARGE SCALE GENOMIC DNA]</scope>
    <source>
        <strain evidence="5 6">DSM 3808</strain>
    </source>
</reference>
<evidence type="ECO:0000256" key="2">
    <source>
        <dbReference type="ARBA" id="ARBA00023125"/>
    </source>
</evidence>
<dbReference type="Proteomes" id="UP000237749">
    <property type="component" value="Unassembled WGS sequence"/>
</dbReference>
<dbReference type="SMART" id="SM00345">
    <property type="entry name" value="HTH_GNTR"/>
    <property type="match status" value="1"/>
</dbReference>
<dbReference type="InterPro" id="IPR036390">
    <property type="entry name" value="WH_DNA-bd_sf"/>
</dbReference>
<dbReference type="InterPro" id="IPR000524">
    <property type="entry name" value="Tscrpt_reg_HTH_GntR"/>
</dbReference>
<evidence type="ECO:0000313" key="5">
    <source>
        <dbReference type="EMBL" id="PPK75531.1"/>
    </source>
</evidence>
<dbReference type="Pfam" id="PF00392">
    <property type="entry name" value="GntR"/>
    <property type="match status" value="1"/>
</dbReference>
<dbReference type="PROSITE" id="PS50949">
    <property type="entry name" value="HTH_GNTR"/>
    <property type="match status" value="1"/>
</dbReference>
<dbReference type="EMBL" id="PTJA01000020">
    <property type="protein sequence ID" value="PPK75531.1"/>
    <property type="molecule type" value="Genomic_DNA"/>
</dbReference>
<dbReference type="Gene3D" id="1.10.10.10">
    <property type="entry name" value="Winged helix-like DNA-binding domain superfamily/Winged helix DNA-binding domain"/>
    <property type="match status" value="1"/>
</dbReference>
<comment type="caution">
    <text evidence="5">The sequence shown here is derived from an EMBL/GenBank/DDBJ whole genome shotgun (WGS) entry which is preliminary data.</text>
</comment>
<organism evidence="5 6">
    <name type="scientific">Lacrimispora xylanisolvens</name>
    <dbReference type="NCBI Taxonomy" id="384636"/>
    <lineage>
        <taxon>Bacteria</taxon>
        <taxon>Bacillati</taxon>
        <taxon>Bacillota</taxon>
        <taxon>Clostridia</taxon>
        <taxon>Lachnospirales</taxon>
        <taxon>Lachnospiraceae</taxon>
        <taxon>Lacrimispora</taxon>
    </lineage>
</organism>
<dbReference type="Pfam" id="PF07729">
    <property type="entry name" value="FCD"/>
    <property type="match status" value="1"/>
</dbReference>
<keyword evidence="1" id="KW-0805">Transcription regulation</keyword>
<proteinExistence type="predicted"/>
<dbReference type="SUPFAM" id="SSF46785">
    <property type="entry name" value="Winged helix' DNA-binding domain"/>
    <property type="match status" value="1"/>
</dbReference>
<dbReference type="SUPFAM" id="SSF48008">
    <property type="entry name" value="GntR ligand-binding domain-like"/>
    <property type="match status" value="1"/>
</dbReference>
<dbReference type="GO" id="GO:0003677">
    <property type="term" value="F:DNA binding"/>
    <property type="evidence" value="ECO:0007669"/>
    <property type="project" value="UniProtKB-KW"/>
</dbReference>
<evidence type="ECO:0000313" key="6">
    <source>
        <dbReference type="Proteomes" id="UP000237749"/>
    </source>
</evidence>
<keyword evidence="2 5" id="KW-0238">DNA-binding</keyword>
<sequence length="245" mass="28285">MLNKPEKKTTADNIYSELGNSIIEMRIRPGVILTINDLAQEMNVSRSPVRDALIRLEREGLIMTLPQKGIMISKINLEKAQKEQYIRYSVEINVLKEFVDNYTRKHISDLNSLIEQQEKAIKEKDTRAFLSLDDEFHKYFFAATDKQYCAELIWGDAGNYQRLRQLICVDTTHEESVLSEHRQMIEAIIKKDEESLIHIASQHLLDIDDNAIKIGEQYPELFEALPKKGKMRIFGDDFLGGLVKG</sequence>
<dbReference type="InterPro" id="IPR008920">
    <property type="entry name" value="TF_FadR/GntR_C"/>
</dbReference>
<accession>A0A2S6HDQ7</accession>
<dbReference type="GO" id="GO:0003700">
    <property type="term" value="F:DNA-binding transcription factor activity"/>
    <property type="evidence" value="ECO:0007669"/>
    <property type="project" value="InterPro"/>
</dbReference>
<dbReference type="PANTHER" id="PTHR43537">
    <property type="entry name" value="TRANSCRIPTIONAL REGULATOR, GNTR FAMILY"/>
    <property type="match status" value="1"/>
</dbReference>
<dbReference type="PRINTS" id="PR00035">
    <property type="entry name" value="HTHGNTR"/>
</dbReference>
<dbReference type="AlphaFoldDB" id="A0A2S6HDQ7"/>
<protein>
    <submittedName>
        <fullName evidence="5">DNA-binding GntR family transcriptional regulator</fullName>
    </submittedName>
</protein>
<gene>
    <name evidence="5" type="ORF">BXY41_12065</name>
</gene>
<keyword evidence="6" id="KW-1185">Reference proteome</keyword>
<evidence type="ECO:0000256" key="1">
    <source>
        <dbReference type="ARBA" id="ARBA00023015"/>
    </source>
</evidence>
<dbReference type="InterPro" id="IPR011711">
    <property type="entry name" value="GntR_C"/>
</dbReference>
<dbReference type="Gene3D" id="1.20.120.530">
    <property type="entry name" value="GntR ligand-binding domain-like"/>
    <property type="match status" value="1"/>
</dbReference>
<dbReference type="CDD" id="cd07377">
    <property type="entry name" value="WHTH_GntR"/>
    <property type="match status" value="1"/>
</dbReference>
<dbReference type="InterPro" id="IPR036388">
    <property type="entry name" value="WH-like_DNA-bd_sf"/>
</dbReference>
<dbReference type="RefSeq" id="WP_170072600.1">
    <property type="nucleotide sequence ID" value="NZ_PTJA01000020.1"/>
</dbReference>
<feature type="domain" description="HTH gntR-type" evidence="4">
    <location>
        <begin position="8"/>
        <end position="75"/>
    </location>
</feature>
<evidence type="ECO:0000256" key="3">
    <source>
        <dbReference type="ARBA" id="ARBA00023163"/>
    </source>
</evidence>
<evidence type="ECO:0000259" key="4">
    <source>
        <dbReference type="PROSITE" id="PS50949"/>
    </source>
</evidence>
<name>A0A2S6HDQ7_9FIRM</name>